<protein>
    <submittedName>
        <fullName evidence="2">Uncharacterized protein</fullName>
    </submittedName>
</protein>
<evidence type="ECO:0000256" key="1">
    <source>
        <dbReference type="SAM" id="MobiDB-lite"/>
    </source>
</evidence>
<accession>A0AA88AW02</accession>
<comment type="caution">
    <text evidence="2">The sequence shown here is derived from an EMBL/GenBank/DDBJ whole genome shotgun (WGS) entry which is preliminary data.</text>
</comment>
<dbReference type="AlphaFoldDB" id="A0AA88AW02"/>
<sequence>MRATCAPSHWIASSATQDPNTRPPRVPAPVASNRSSPHVYVGPKAAARQLQ</sequence>
<name>A0AA88AW02_FICCA</name>
<proteinExistence type="predicted"/>
<gene>
    <name evidence="2" type="ORF">TIFTF001_024652</name>
</gene>
<feature type="region of interest" description="Disordered" evidence="1">
    <location>
        <begin position="1"/>
        <end position="51"/>
    </location>
</feature>
<keyword evidence="3" id="KW-1185">Reference proteome</keyword>
<reference evidence="2" key="1">
    <citation type="submission" date="2023-07" db="EMBL/GenBank/DDBJ databases">
        <title>draft genome sequence of fig (Ficus carica).</title>
        <authorList>
            <person name="Takahashi T."/>
            <person name="Nishimura K."/>
        </authorList>
    </citation>
    <scope>NUCLEOTIDE SEQUENCE</scope>
</reference>
<evidence type="ECO:0000313" key="3">
    <source>
        <dbReference type="Proteomes" id="UP001187192"/>
    </source>
</evidence>
<dbReference type="Proteomes" id="UP001187192">
    <property type="component" value="Unassembled WGS sequence"/>
</dbReference>
<dbReference type="EMBL" id="BTGU01000058">
    <property type="protein sequence ID" value="GMN55528.1"/>
    <property type="molecule type" value="Genomic_DNA"/>
</dbReference>
<organism evidence="2 3">
    <name type="scientific">Ficus carica</name>
    <name type="common">Common fig</name>
    <dbReference type="NCBI Taxonomy" id="3494"/>
    <lineage>
        <taxon>Eukaryota</taxon>
        <taxon>Viridiplantae</taxon>
        <taxon>Streptophyta</taxon>
        <taxon>Embryophyta</taxon>
        <taxon>Tracheophyta</taxon>
        <taxon>Spermatophyta</taxon>
        <taxon>Magnoliopsida</taxon>
        <taxon>eudicotyledons</taxon>
        <taxon>Gunneridae</taxon>
        <taxon>Pentapetalae</taxon>
        <taxon>rosids</taxon>
        <taxon>fabids</taxon>
        <taxon>Rosales</taxon>
        <taxon>Moraceae</taxon>
        <taxon>Ficeae</taxon>
        <taxon>Ficus</taxon>
    </lineage>
</organism>
<feature type="compositionally biased region" description="Polar residues" evidence="1">
    <location>
        <begin position="11"/>
        <end position="20"/>
    </location>
</feature>
<evidence type="ECO:0000313" key="2">
    <source>
        <dbReference type="EMBL" id="GMN55528.1"/>
    </source>
</evidence>